<dbReference type="InterPro" id="IPR004629">
    <property type="entry name" value="WecG_TagA_CpsF"/>
</dbReference>
<dbReference type="GO" id="GO:0016758">
    <property type="term" value="F:hexosyltransferase activity"/>
    <property type="evidence" value="ECO:0007669"/>
    <property type="project" value="TreeGrafter"/>
</dbReference>
<protein>
    <submittedName>
        <fullName evidence="3">WecB/TagA/CpsF family glycosyltransferase</fullName>
    </submittedName>
</protein>
<reference evidence="4" key="1">
    <citation type="submission" date="2019-05" db="EMBL/GenBank/DDBJ databases">
        <title>Tamlana fucoidanivorans sp. nov., isolated from the surface of algae collected from Fujian province in China.</title>
        <authorList>
            <person name="Li J."/>
        </authorList>
    </citation>
    <scope>NUCLEOTIDE SEQUENCE [LARGE SCALE GENOMIC DNA]</scope>
    <source>
        <strain evidence="4">2251</strain>
        <plasmid evidence="4">unnamed8</plasmid>
    </source>
</reference>
<geneLocation type="plasmid" evidence="3 4">
    <name>unnamed8</name>
</geneLocation>
<dbReference type="Pfam" id="PF03808">
    <property type="entry name" value="Glyco_tran_WecG"/>
    <property type="match status" value="1"/>
</dbReference>
<dbReference type="AlphaFoldDB" id="A0A4Y5SSW0"/>
<name>A0A4Y5SSW0_9RHOB</name>
<evidence type="ECO:0000313" key="3">
    <source>
        <dbReference type="EMBL" id="QDA35804.1"/>
    </source>
</evidence>
<keyword evidence="1" id="KW-0328">Glycosyltransferase</keyword>
<dbReference type="PANTHER" id="PTHR34136">
    <property type="match status" value="1"/>
</dbReference>
<dbReference type="NCBIfam" id="TIGR00696">
    <property type="entry name" value="wecG_tagA_cpsF"/>
    <property type="match status" value="1"/>
</dbReference>
<dbReference type="PANTHER" id="PTHR34136:SF1">
    <property type="entry name" value="UDP-N-ACETYL-D-MANNOSAMINURONIC ACID TRANSFERASE"/>
    <property type="match status" value="1"/>
</dbReference>
<organism evidence="3 4">
    <name type="scientific">Paracoccus liaowanqingii</name>
    <dbReference type="NCBI Taxonomy" id="2560053"/>
    <lineage>
        <taxon>Bacteria</taxon>
        <taxon>Pseudomonadati</taxon>
        <taxon>Pseudomonadota</taxon>
        <taxon>Alphaproteobacteria</taxon>
        <taxon>Rhodobacterales</taxon>
        <taxon>Paracoccaceae</taxon>
        <taxon>Paracoccus</taxon>
    </lineage>
</organism>
<accession>A0A4Y5SSW0</accession>
<evidence type="ECO:0000313" key="4">
    <source>
        <dbReference type="Proteomes" id="UP000296374"/>
    </source>
</evidence>
<evidence type="ECO:0000256" key="2">
    <source>
        <dbReference type="ARBA" id="ARBA00022679"/>
    </source>
</evidence>
<dbReference type="CDD" id="cd06533">
    <property type="entry name" value="Glyco_transf_WecG_TagA"/>
    <property type="match status" value="1"/>
</dbReference>
<keyword evidence="2 3" id="KW-0808">Transferase</keyword>
<dbReference type="Proteomes" id="UP000296374">
    <property type="component" value="Plasmid unnamed8"/>
</dbReference>
<dbReference type="KEGG" id="plia:E4191_16715"/>
<proteinExistence type="predicted"/>
<sequence>MTTAQAASATPPPRRKVVGVPISVVDYDRAADCVIAAARQSQPYLVTALAVHGVVEARTKAEMGQVIERFDIVTPDGQPVRMALNLLYRAGLTDRVYGPTLMLRICEAAATQDIPVFLYGSTGEVVTALSQALVAKIPKLRVAGAEPSLFRPLQADESATLAQRVRDSGAGIVFIGLGCPRQELFAFDHRDIIGLPQVCVGAAFDFHAGHKRQAPQWMQDHALEWLFRLSQEPRRLFGRYAVTNSIFLFALARQWAARTS</sequence>
<gene>
    <name evidence="3" type="ORF">E4191_16715</name>
</gene>
<dbReference type="EMBL" id="CP040759">
    <property type="protein sequence ID" value="QDA35804.1"/>
    <property type="molecule type" value="Genomic_DNA"/>
</dbReference>
<evidence type="ECO:0000256" key="1">
    <source>
        <dbReference type="ARBA" id="ARBA00022676"/>
    </source>
</evidence>
<keyword evidence="3" id="KW-0614">Plasmid</keyword>